<dbReference type="GO" id="GO:0048468">
    <property type="term" value="P:cell development"/>
    <property type="evidence" value="ECO:0007669"/>
    <property type="project" value="UniProtKB-ARBA"/>
</dbReference>
<dbReference type="Gene3D" id="1.10.510.10">
    <property type="entry name" value="Transferase(Phosphotransferase) domain 1"/>
    <property type="match status" value="2"/>
</dbReference>
<evidence type="ECO:0000256" key="3">
    <source>
        <dbReference type="ARBA" id="ARBA00022679"/>
    </source>
</evidence>
<dbReference type="InterPro" id="IPR050122">
    <property type="entry name" value="RTK"/>
</dbReference>
<accession>A0A226EE75</accession>
<evidence type="ECO:0000256" key="8">
    <source>
        <dbReference type="ARBA" id="ARBA00023137"/>
    </source>
</evidence>
<feature type="transmembrane region" description="Helical" evidence="11">
    <location>
        <begin position="201"/>
        <end position="222"/>
    </location>
</feature>
<dbReference type="GO" id="GO:0043235">
    <property type="term" value="C:receptor complex"/>
    <property type="evidence" value="ECO:0007669"/>
    <property type="project" value="TreeGrafter"/>
</dbReference>
<evidence type="ECO:0000256" key="1">
    <source>
        <dbReference type="ARBA" id="ARBA00004167"/>
    </source>
</evidence>
<dbReference type="PANTHER" id="PTHR24416:SF600">
    <property type="entry name" value="PDGF- AND VEGF-RECEPTOR RELATED, ISOFORM J"/>
    <property type="match status" value="1"/>
</dbReference>
<proteinExistence type="predicted"/>
<dbReference type="GO" id="GO:0005886">
    <property type="term" value="C:plasma membrane"/>
    <property type="evidence" value="ECO:0007669"/>
    <property type="project" value="TreeGrafter"/>
</dbReference>
<sequence>MHPSFCGTIATDHYFGGNYTLAHIMKQRPWELPLFSSLSFTLEQGTKFVDVMNPNCRVTICHIWKGGSAAECHHFTHDGPKHYTTYKQYDTVSISCGCINGAFSSNECTKPPEDVVQSDVSCQPQNLDGDTCAVLYQEYGCQSCNFDVIRLTDKRSSFTPSNFAVIRSLRVNSGCSVRASAVQDFVEFNETTSIVQEVSGAIAGIVVGLVVLVAAMVGLTYFMKGRKHKVSFTQEETEQLKHELFNGGGEAGTQTGPEVDFENSVSIASNNNGLNEEYSVKKQHIEVFKDILLGRGNYGVIFKGSLFSESDQHKVDCAVKTVDELTARIDDLKLLMNEIRIMSCVGRHENVVQFLGFYCNFHPKKWEFLCLMELCVENLHSYLLQARNCQKASNSTINAHLQKEGYVLYEDPETIEETYSILTLQLEMSSYLTAKISDFGLSKKLYDALYYKKVQGGHIWIPVKWSSFESLMGLKFSKESDIWSYGVTIWEIFSLARSLIRTWVRWWTLSDSLIVEKDSHVRSLVTMRHPSFCGTIATDQFFGGNYTLAHIMEQTAWELPLFSALSFTLEQGTKFVNVMNPNCRVTICHIWKTGIRGECLHFTHDGQNSYRTDKQYNTVSISCGCMNGPFSNDECTKPENVLESDVSCQPQNLDADTCAVLYQESGCQSCNFDPIRLTDKRSSFTPSNFAVIRSLRVNSGCSVRASAAQDFVEFYETTSIVQEFFLQNTTNAEVYLQFNTFDCICGPKTIIEDGTTSLSGGAIAGIVLGLVVLVAAMIGLTYFMKGRKHKVSFTQEETEQLKHELFNGGGEAGTQTGPEVDFENSVSIASNNNGLNEEYSVKKQHIEVFKDILLGRGNYGVIFKGSLFSESDQHKVDCAIKTVDELTARIDDLKLLMNEIRIMSCVGRHENVIQFLGFYCNFHPKKWEFLCLMELCVENLHSYLLQARNCQKASNSTINVHLQKEGYVFYEDTEQIDDTSSGQPPHPQLDAPSVTITQVEIRKWSAEIANGMDYLTMKNLLHIDLATRNVLLSANLTVKISDFGLSKKLYDALYYKKVQGGHIWIPMKWSSFESLMGLKFSKESDIWSYGVTIWEIFSLGEEPYPDLGEMVDLIRFLNSGQRLPCPKSCDDETYALMKKCWEMDPTKRPSFNEIGIFFKNFGKEDDVTASGVVLYDPASDNFDLHPDSSLRSSASTISAWREELEGYRQGRNPRATRDPIFSSRSVTTTDTAIFIDVEDCPTDQRPTSDGGTSNKNKDRPVLLSDNHIARLRNIILLGVASFSFPWRYNTKTHRVDLFIPFFTKLWRVIWYLSVIQSAGITVFQVYSFSTRMGGTDETGSWRPVFMSSFSVLWYCYSLSLSATMFWYGEAMRNYVNAMFEINGKLVDEYLITAEGHKEGGQILLNLSIPSNITQTFISISLFLTFPNSPWYLYNYIYSPEHGWWWLIPGALHEFVFAGQVLCLYLLIAWIVVAHSNSVTFWLQEAHKLNESEMTHDDLRQPNNAIRVYRSLQVLTNLFNDAMAPMAIPVVKVISWTALIPCGFVLTRSMSGGKFVRELPGILTYPLAVIDCASCPFGLLQMGARMYDITASFLTSWSQTRHFALRRILISCPLLKAKIGRFYFITTSTTIQFFKSALDYIINAIVSFP</sequence>
<feature type="domain" description="Protein kinase" evidence="12">
    <location>
        <begin position="848"/>
        <end position="1158"/>
    </location>
</feature>
<keyword evidence="6 10" id="KW-0067">ATP-binding</keyword>
<feature type="transmembrane region" description="Helical" evidence="11">
    <location>
        <begin position="1308"/>
        <end position="1328"/>
    </location>
</feature>
<keyword evidence="11" id="KW-1133">Transmembrane helix</keyword>
<evidence type="ECO:0000256" key="6">
    <source>
        <dbReference type="ARBA" id="ARBA00022840"/>
    </source>
</evidence>
<dbReference type="GO" id="GO:0051130">
    <property type="term" value="P:positive regulation of cellular component organization"/>
    <property type="evidence" value="ECO:0007669"/>
    <property type="project" value="UniProtKB-ARBA"/>
</dbReference>
<evidence type="ECO:0000256" key="7">
    <source>
        <dbReference type="ARBA" id="ARBA00023136"/>
    </source>
</evidence>
<dbReference type="Proteomes" id="UP000198287">
    <property type="component" value="Unassembled WGS sequence"/>
</dbReference>
<evidence type="ECO:0000313" key="14">
    <source>
        <dbReference type="Proteomes" id="UP000198287"/>
    </source>
</evidence>
<keyword evidence="3" id="KW-0808">Transferase</keyword>
<dbReference type="InterPro" id="IPR008266">
    <property type="entry name" value="Tyr_kinase_AS"/>
</dbReference>
<dbReference type="PANTHER" id="PTHR24416">
    <property type="entry name" value="TYROSINE-PROTEIN KINASE RECEPTOR"/>
    <property type="match status" value="1"/>
</dbReference>
<dbReference type="PROSITE" id="PS00109">
    <property type="entry name" value="PROTEIN_KINASE_TYR"/>
    <property type="match status" value="1"/>
</dbReference>
<feature type="transmembrane region" description="Helical" evidence="11">
    <location>
        <begin position="1412"/>
        <end position="1433"/>
    </location>
</feature>
<comment type="caution">
    <text evidence="13">The sequence shown here is derived from an EMBL/GenBank/DDBJ whole genome shotgun (WGS) entry which is preliminary data.</text>
</comment>
<dbReference type="PROSITE" id="PS50011">
    <property type="entry name" value="PROTEIN_KINASE_DOM"/>
    <property type="match status" value="2"/>
</dbReference>
<evidence type="ECO:0000259" key="12">
    <source>
        <dbReference type="PROSITE" id="PS50011"/>
    </source>
</evidence>
<feature type="transmembrane region" description="Helical" evidence="11">
    <location>
        <begin position="1525"/>
        <end position="1546"/>
    </location>
</feature>
<dbReference type="Pfam" id="PF07714">
    <property type="entry name" value="PK_Tyr_Ser-Thr"/>
    <property type="match status" value="2"/>
</dbReference>
<feature type="binding site" evidence="10">
    <location>
        <position position="320"/>
    </location>
    <ligand>
        <name>ATP</name>
        <dbReference type="ChEBI" id="CHEBI:30616"/>
    </ligand>
</feature>
<dbReference type="InterPro" id="IPR017441">
    <property type="entry name" value="Protein_kinase_ATP_BS"/>
</dbReference>
<dbReference type="GO" id="GO:0005524">
    <property type="term" value="F:ATP binding"/>
    <property type="evidence" value="ECO:0007669"/>
    <property type="project" value="UniProtKB-UniRule"/>
</dbReference>
<dbReference type="FunFam" id="1.10.510.10:FF:001512">
    <property type="entry name" value="Receptor tyrosine-protein kinase erbB-2"/>
    <property type="match status" value="1"/>
</dbReference>
<protein>
    <submittedName>
        <fullName evidence="13">Fibroblast growth factor receptor</fullName>
    </submittedName>
</protein>
<keyword evidence="4 10" id="KW-0547">Nucleotide-binding</keyword>
<keyword evidence="8" id="KW-0829">Tyrosine-protein kinase</keyword>
<dbReference type="GO" id="GO:0050793">
    <property type="term" value="P:regulation of developmental process"/>
    <property type="evidence" value="ECO:0007669"/>
    <property type="project" value="UniProtKB-ARBA"/>
</dbReference>
<feature type="transmembrane region" description="Helical" evidence="11">
    <location>
        <begin position="762"/>
        <end position="783"/>
    </location>
</feature>
<feature type="binding site" evidence="10">
    <location>
        <position position="881"/>
    </location>
    <ligand>
        <name>ATP</name>
        <dbReference type="ChEBI" id="CHEBI:30616"/>
    </ligand>
</feature>
<evidence type="ECO:0000256" key="9">
    <source>
        <dbReference type="ARBA" id="ARBA00051243"/>
    </source>
</evidence>
<dbReference type="GO" id="GO:0012505">
    <property type="term" value="C:endomembrane system"/>
    <property type="evidence" value="ECO:0007669"/>
    <property type="project" value="UniProtKB-SubCell"/>
</dbReference>
<dbReference type="PROSITE" id="PS00107">
    <property type="entry name" value="PROTEIN_KINASE_ATP"/>
    <property type="match status" value="2"/>
</dbReference>
<evidence type="ECO:0000256" key="4">
    <source>
        <dbReference type="ARBA" id="ARBA00022741"/>
    </source>
</evidence>
<organism evidence="13 14">
    <name type="scientific">Folsomia candida</name>
    <name type="common">Springtail</name>
    <dbReference type="NCBI Taxonomy" id="158441"/>
    <lineage>
        <taxon>Eukaryota</taxon>
        <taxon>Metazoa</taxon>
        <taxon>Ecdysozoa</taxon>
        <taxon>Arthropoda</taxon>
        <taxon>Hexapoda</taxon>
        <taxon>Collembola</taxon>
        <taxon>Entomobryomorpha</taxon>
        <taxon>Isotomoidea</taxon>
        <taxon>Isotomidae</taxon>
        <taxon>Proisotominae</taxon>
        <taxon>Folsomia</taxon>
    </lineage>
</organism>
<feature type="transmembrane region" description="Helical" evidence="11">
    <location>
        <begin position="1349"/>
        <end position="1368"/>
    </location>
</feature>
<keyword evidence="11" id="KW-0812">Transmembrane</keyword>
<dbReference type="InterPro" id="IPR011009">
    <property type="entry name" value="Kinase-like_dom_sf"/>
</dbReference>
<dbReference type="Gene3D" id="3.30.200.20">
    <property type="entry name" value="Phosphorylase Kinase, domain 1"/>
    <property type="match status" value="2"/>
</dbReference>
<name>A0A226EE75_FOLCA</name>
<dbReference type="PRINTS" id="PR00109">
    <property type="entry name" value="TYRKINASE"/>
</dbReference>
<reference evidence="13 14" key="1">
    <citation type="submission" date="2015-12" db="EMBL/GenBank/DDBJ databases">
        <title>The genome of Folsomia candida.</title>
        <authorList>
            <person name="Faddeeva A."/>
            <person name="Derks M.F."/>
            <person name="Anvar Y."/>
            <person name="Smit S."/>
            <person name="Van Straalen N."/>
            <person name="Roelofs D."/>
        </authorList>
    </citation>
    <scope>NUCLEOTIDE SEQUENCE [LARGE SCALE GENOMIC DNA]</scope>
    <source>
        <strain evidence="13 14">VU population</strain>
        <tissue evidence="13">Whole body</tissue>
    </source>
</reference>
<evidence type="ECO:0000256" key="11">
    <source>
        <dbReference type="SAM" id="Phobius"/>
    </source>
</evidence>
<dbReference type="STRING" id="158441.A0A226EE75"/>
<dbReference type="GO" id="GO:0007169">
    <property type="term" value="P:cell surface receptor protein tyrosine kinase signaling pathway"/>
    <property type="evidence" value="ECO:0007669"/>
    <property type="project" value="TreeGrafter"/>
</dbReference>
<evidence type="ECO:0000313" key="13">
    <source>
        <dbReference type="EMBL" id="OXA54976.1"/>
    </source>
</evidence>
<evidence type="ECO:0000256" key="5">
    <source>
        <dbReference type="ARBA" id="ARBA00022777"/>
    </source>
</evidence>
<keyword evidence="7 11" id="KW-0472">Membrane</keyword>
<keyword evidence="13" id="KW-0675">Receptor</keyword>
<evidence type="ECO:0000256" key="2">
    <source>
        <dbReference type="ARBA" id="ARBA00004308"/>
    </source>
</evidence>
<dbReference type="OrthoDB" id="8268880at2759"/>
<keyword evidence="14" id="KW-1185">Reference proteome</keyword>
<dbReference type="InterPro" id="IPR001245">
    <property type="entry name" value="Ser-Thr/Tyr_kinase_cat_dom"/>
</dbReference>
<dbReference type="InterPro" id="IPR000719">
    <property type="entry name" value="Prot_kinase_dom"/>
</dbReference>
<evidence type="ECO:0000256" key="10">
    <source>
        <dbReference type="PROSITE-ProRule" id="PRU10141"/>
    </source>
</evidence>
<comment type="catalytic activity">
    <reaction evidence="9">
        <text>L-tyrosyl-[protein] + ATP = O-phospho-L-tyrosyl-[protein] + ADP + H(+)</text>
        <dbReference type="Rhea" id="RHEA:10596"/>
        <dbReference type="Rhea" id="RHEA-COMP:10136"/>
        <dbReference type="Rhea" id="RHEA-COMP:20101"/>
        <dbReference type="ChEBI" id="CHEBI:15378"/>
        <dbReference type="ChEBI" id="CHEBI:30616"/>
        <dbReference type="ChEBI" id="CHEBI:46858"/>
        <dbReference type="ChEBI" id="CHEBI:61978"/>
        <dbReference type="ChEBI" id="CHEBI:456216"/>
        <dbReference type="EC" id="2.7.10.1"/>
    </reaction>
</comment>
<gene>
    <name evidence="13" type="ORF">Fcan01_10313</name>
</gene>
<dbReference type="CDD" id="cd00192">
    <property type="entry name" value="PTKc"/>
    <property type="match status" value="1"/>
</dbReference>
<dbReference type="GO" id="GO:0004714">
    <property type="term" value="F:transmembrane receptor protein tyrosine kinase activity"/>
    <property type="evidence" value="ECO:0007669"/>
    <property type="project" value="UniProtKB-EC"/>
</dbReference>
<feature type="domain" description="Protein kinase" evidence="12">
    <location>
        <begin position="287"/>
        <end position="604"/>
    </location>
</feature>
<feature type="transmembrane region" description="Helical" evidence="11">
    <location>
        <begin position="1454"/>
        <end position="1472"/>
    </location>
</feature>
<dbReference type="EMBL" id="LNIX01000005">
    <property type="protein sequence ID" value="OXA54976.1"/>
    <property type="molecule type" value="Genomic_DNA"/>
</dbReference>
<comment type="subcellular location">
    <subcellularLocation>
        <location evidence="2">Endomembrane system</location>
    </subcellularLocation>
    <subcellularLocation>
        <location evidence="1">Membrane</location>
        <topology evidence="1">Single-pass membrane protein</topology>
    </subcellularLocation>
</comment>
<dbReference type="GO" id="GO:0030182">
    <property type="term" value="P:neuron differentiation"/>
    <property type="evidence" value="ECO:0007669"/>
    <property type="project" value="UniProtKB-ARBA"/>
</dbReference>
<keyword evidence="5" id="KW-0418">Kinase</keyword>
<dbReference type="SUPFAM" id="SSF56112">
    <property type="entry name" value="Protein kinase-like (PK-like)"/>
    <property type="match status" value="2"/>
</dbReference>